<name>A0ABP8UF68_9ACTN</name>
<dbReference type="Pfam" id="PF12770">
    <property type="entry name" value="CHAT"/>
    <property type="match status" value="1"/>
</dbReference>
<dbReference type="PANTHER" id="PTHR10098:SF108">
    <property type="entry name" value="TETRATRICOPEPTIDE REPEAT PROTEIN 28"/>
    <property type="match status" value="1"/>
</dbReference>
<dbReference type="Proteomes" id="UP001501442">
    <property type="component" value="Unassembled WGS sequence"/>
</dbReference>
<accession>A0ABP8UF68</accession>
<dbReference type="PANTHER" id="PTHR10098">
    <property type="entry name" value="RAPSYN-RELATED"/>
    <property type="match status" value="1"/>
</dbReference>
<proteinExistence type="predicted"/>
<evidence type="ECO:0000259" key="1">
    <source>
        <dbReference type="Pfam" id="PF12770"/>
    </source>
</evidence>
<dbReference type="InterPro" id="IPR024983">
    <property type="entry name" value="CHAT_dom"/>
</dbReference>
<dbReference type="EMBL" id="BAABHK010000006">
    <property type="protein sequence ID" value="GAA4628543.1"/>
    <property type="molecule type" value="Genomic_DNA"/>
</dbReference>
<protein>
    <submittedName>
        <fullName evidence="2">CHAT domain-containing protein</fullName>
    </submittedName>
</protein>
<feature type="domain" description="CHAT" evidence="1">
    <location>
        <begin position="589"/>
        <end position="812"/>
    </location>
</feature>
<keyword evidence="3" id="KW-1185">Reference proteome</keyword>
<dbReference type="InterPro" id="IPR011990">
    <property type="entry name" value="TPR-like_helical_dom_sf"/>
</dbReference>
<dbReference type="SUPFAM" id="SSF48452">
    <property type="entry name" value="TPR-like"/>
    <property type="match status" value="2"/>
</dbReference>
<comment type="caution">
    <text evidence="2">The sequence shown here is derived from an EMBL/GenBank/DDBJ whole genome shotgun (WGS) entry which is preliminary data.</text>
</comment>
<reference evidence="3" key="1">
    <citation type="journal article" date="2019" name="Int. J. Syst. Evol. Microbiol.">
        <title>The Global Catalogue of Microorganisms (GCM) 10K type strain sequencing project: providing services to taxonomists for standard genome sequencing and annotation.</title>
        <authorList>
            <consortium name="The Broad Institute Genomics Platform"/>
            <consortium name="The Broad Institute Genome Sequencing Center for Infectious Disease"/>
            <person name="Wu L."/>
            <person name="Ma J."/>
        </authorList>
    </citation>
    <scope>NUCLEOTIDE SEQUENCE [LARGE SCALE GENOMIC DNA]</scope>
    <source>
        <strain evidence="3">JCM 17939</strain>
    </source>
</reference>
<evidence type="ECO:0000313" key="2">
    <source>
        <dbReference type="EMBL" id="GAA4628543.1"/>
    </source>
</evidence>
<evidence type="ECO:0000313" key="3">
    <source>
        <dbReference type="Proteomes" id="UP001501442"/>
    </source>
</evidence>
<sequence>MSELLALAAVDPRGVYATASALRETGRPEERVVALRALGLAGKELGRLSEGVVHLREALRIAESAGLPYAAAQVRMNLVGLLATSGDLEGALAAADAAAPVLTGADADRLLANRAYVLARSGRVREVARIARTCTDPEVVVGLRINTGLATAYAGRLGRGEADLRGALAVAEQAGLRHQAAMVRHNLAFVAMRRGDLPRALALYEEIEPELAGADERVCQMRIDRAEALIAARLPGEARALLAGTIERLTAGGYRCDTADALLLLAHAELADGDPRAAAATARRAQEEFADRTGCALLAEQVGLRARWADGDRSAGLLTASEQAAERLTRYGWASAAADARTLAGLVALARGDHRHAERLLDRVGGDTVSARVASLHATALLRLACGDRPGEAAAVRAGLRAVDEHAAALAAGELRGRAAGWAAEPAELGLRLATGPRALLVAAERARAIADRPPAVRPPRDRRLGGLLAELRRVTAEVPDRPELLAAQARLEDAVRARCRRLSSSRDAVPGWGWLIPALAETLGERMFVEFIRVGTELVAVTLANGRCRHRSLGPYDQVRDDVRLLRFAVSRLARDPGGAPARSSLAATAKRLQTRLLDPLRVGDRPVVLSPVGALHGLPWSALPSLTDRPMTVVPSAAGWLRAIRVPPSRGHTTLIAGPDLAHAEDEIAAVRARHPEARILTGPVATAEAVRRAFDGAAVAHVAAHGVFRSGNALFSGLRLADGPLFTYDLEHLERAPRLLVLSACDAGRAEIYEGEAVIGMVTAALGFGTATVVAAVTPVGDAAARDLMTGFHERLAAGATPAEALASAPRSPSALGFVCFGAGHDRA</sequence>
<dbReference type="Gene3D" id="1.25.40.10">
    <property type="entry name" value="Tetratricopeptide repeat domain"/>
    <property type="match status" value="1"/>
</dbReference>
<organism evidence="2 3">
    <name type="scientific">Actinoallomurus vinaceus</name>
    <dbReference type="NCBI Taxonomy" id="1080074"/>
    <lineage>
        <taxon>Bacteria</taxon>
        <taxon>Bacillati</taxon>
        <taxon>Actinomycetota</taxon>
        <taxon>Actinomycetes</taxon>
        <taxon>Streptosporangiales</taxon>
        <taxon>Thermomonosporaceae</taxon>
        <taxon>Actinoallomurus</taxon>
    </lineage>
</organism>
<dbReference type="RefSeq" id="WP_345432941.1">
    <property type="nucleotide sequence ID" value="NZ_BAABHK010000006.1"/>
</dbReference>
<gene>
    <name evidence="2" type="ORF">GCM10023196_045320</name>
</gene>